<evidence type="ECO:0000256" key="4">
    <source>
        <dbReference type="SAM" id="MobiDB-lite"/>
    </source>
</evidence>
<comment type="caution">
    <text evidence="6">The sequence shown here is derived from an EMBL/GenBank/DDBJ whole genome shotgun (WGS) entry which is preliminary data.</text>
</comment>
<accession>A0A9D4ZSW3</accession>
<evidence type="ECO:0000256" key="3">
    <source>
        <dbReference type="PROSITE-ProRule" id="PRU01131"/>
    </source>
</evidence>
<dbReference type="GO" id="GO:0046872">
    <property type="term" value="F:metal ion binding"/>
    <property type="evidence" value="ECO:0007669"/>
    <property type="project" value="UniProtKB-KW"/>
</dbReference>
<organism evidence="6 7">
    <name type="scientific">Adiantum capillus-veneris</name>
    <name type="common">Maidenhair fern</name>
    <dbReference type="NCBI Taxonomy" id="13818"/>
    <lineage>
        <taxon>Eukaryota</taxon>
        <taxon>Viridiplantae</taxon>
        <taxon>Streptophyta</taxon>
        <taxon>Embryophyta</taxon>
        <taxon>Tracheophyta</taxon>
        <taxon>Polypodiopsida</taxon>
        <taxon>Polypodiidae</taxon>
        <taxon>Polypodiales</taxon>
        <taxon>Pteridineae</taxon>
        <taxon>Pteridaceae</taxon>
        <taxon>Vittarioideae</taxon>
        <taxon>Adiantum</taxon>
    </lineage>
</organism>
<feature type="compositionally biased region" description="Polar residues" evidence="4">
    <location>
        <begin position="11"/>
        <end position="20"/>
    </location>
</feature>
<dbReference type="EMBL" id="JABFUD020000001">
    <property type="protein sequence ID" value="KAI5084262.1"/>
    <property type="molecule type" value="Genomic_DNA"/>
</dbReference>
<evidence type="ECO:0000256" key="2">
    <source>
        <dbReference type="ARBA" id="ARBA00022723"/>
    </source>
</evidence>
<feature type="region of interest" description="Disordered" evidence="4">
    <location>
        <begin position="1"/>
        <end position="109"/>
    </location>
</feature>
<evidence type="ECO:0000313" key="6">
    <source>
        <dbReference type="EMBL" id="KAI5084262.1"/>
    </source>
</evidence>
<name>A0A9D4ZSW3_ADICA</name>
<feature type="zinc finger region" description="FLZ-type" evidence="3">
    <location>
        <begin position="212"/>
        <end position="256"/>
    </location>
</feature>
<keyword evidence="2" id="KW-0479">Metal-binding</keyword>
<dbReference type="AlphaFoldDB" id="A0A9D4ZSW3"/>
<dbReference type="PANTHER" id="PTHR47208:SF1">
    <property type="entry name" value="OS02G0174800 PROTEIN"/>
    <property type="match status" value="1"/>
</dbReference>
<keyword evidence="7" id="KW-1185">Reference proteome</keyword>
<dbReference type="InterPro" id="IPR044604">
    <property type="entry name" value="FLZ12/13/14"/>
</dbReference>
<evidence type="ECO:0000259" key="5">
    <source>
        <dbReference type="PROSITE" id="PS51795"/>
    </source>
</evidence>
<dbReference type="OrthoDB" id="1926521at2759"/>
<sequence>MPGKRPRPFLRTSSRPQLLQSCGHESPPPPSPVGVKYDMGAPQRVVVGFDVSGEANNTKPHFDPCESPRSVLESDALSDDDDHHLRSSPPAPTPAPSPRSVLDRLLSGPDSRPAYTEGVGLGIVAAISRDEPAVAGKVVLDNSVGGNPIRAISEESSGGYPQKGVFKGSPTFWRGADSSGYEEDHDDDHQESIFCAASPFAHCCSLGLQMGDFLSACFFCKCRLMPGKDIYMYRGDRAFCSTECRYQQIVIDEIKERHSAATNCYHVDGGLAPLVRPILCMMVYTISLDCEQVKITKSSDPEDDDDELSLSRRQWLGLKSVST</sequence>
<dbReference type="PROSITE" id="PS51795">
    <property type="entry name" value="ZF_FLZ"/>
    <property type="match status" value="1"/>
</dbReference>
<comment type="similarity">
    <text evidence="1">Belongs to the FLZ family.</text>
</comment>
<dbReference type="Proteomes" id="UP000886520">
    <property type="component" value="Chromosome 1"/>
</dbReference>
<gene>
    <name evidence="6" type="ORF">GOP47_0000431</name>
</gene>
<reference evidence="6" key="1">
    <citation type="submission" date="2021-01" db="EMBL/GenBank/DDBJ databases">
        <title>Adiantum capillus-veneris genome.</title>
        <authorList>
            <person name="Fang Y."/>
            <person name="Liao Q."/>
        </authorList>
    </citation>
    <scope>NUCLEOTIDE SEQUENCE</scope>
    <source>
        <strain evidence="6">H3</strain>
        <tissue evidence="6">Leaf</tissue>
    </source>
</reference>
<protein>
    <recommendedName>
        <fullName evidence="5">FLZ-type domain-containing protein</fullName>
    </recommendedName>
</protein>
<proteinExistence type="inferred from homology"/>
<dbReference type="PANTHER" id="PTHR47208">
    <property type="entry name" value="OS02G0174800 PROTEIN"/>
    <property type="match status" value="1"/>
</dbReference>
<evidence type="ECO:0000313" key="7">
    <source>
        <dbReference type="Proteomes" id="UP000886520"/>
    </source>
</evidence>
<evidence type="ECO:0000256" key="1">
    <source>
        <dbReference type="ARBA" id="ARBA00009374"/>
    </source>
</evidence>
<dbReference type="Pfam" id="PF04570">
    <property type="entry name" value="zf-FLZ"/>
    <property type="match status" value="1"/>
</dbReference>
<dbReference type="InterPro" id="IPR007650">
    <property type="entry name" value="Zf-FLZ_dom"/>
</dbReference>
<feature type="domain" description="FLZ-type" evidence="5">
    <location>
        <begin position="212"/>
        <end position="256"/>
    </location>
</feature>